<comment type="caution">
    <text evidence="6">The sequence shown here is derived from an EMBL/GenBank/DDBJ whole genome shotgun (WGS) entry which is preliminary data.</text>
</comment>
<feature type="compositionally biased region" description="Polar residues" evidence="4">
    <location>
        <begin position="341"/>
        <end position="368"/>
    </location>
</feature>
<keyword evidence="3" id="KW-0539">Nucleus</keyword>
<gene>
    <name evidence="6" type="ORF">N7456_008964</name>
</gene>
<dbReference type="EMBL" id="JAPQKH010000006">
    <property type="protein sequence ID" value="KAJ5093103.1"/>
    <property type="molecule type" value="Genomic_DNA"/>
</dbReference>
<evidence type="ECO:0000256" key="4">
    <source>
        <dbReference type="SAM" id="MobiDB-lite"/>
    </source>
</evidence>
<dbReference type="Gene3D" id="2.40.50.40">
    <property type="match status" value="1"/>
</dbReference>
<accession>A0A9W9K4R9</accession>
<dbReference type="Proteomes" id="UP001149165">
    <property type="component" value="Unassembled WGS sequence"/>
</dbReference>
<evidence type="ECO:0000313" key="6">
    <source>
        <dbReference type="EMBL" id="KAJ5093103.1"/>
    </source>
</evidence>
<feature type="compositionally biased region" description="Basic and acidic residues" evidence="4">
    <location>
        <begin position="321"/>
        <end position="330"/>
    </location>
</feature>
<feature type="compositionally biased region" description="Polar residues" evidence="4">
    <location>
        <begin position="482"/>
        <end position="493"/>
    </location>
</feature>
<feature type="domain" description="Chromo" evidence="5">
    <location>
        <begin position="35"/>
        <end position="94"/>
    </location>
</feature>
<dbReference type="SUPFAM" id="SSF54160">
    <property type="entry name" value="Chromo domain-like"/>
    <property type="match status" value="1"/>
</dbReference>
<dbReference type="InterPro" id="IPR023780">
    <property type="entry name" value="Chromo_domain"/>
</dbReference>
<dbReference type="SMART" id="SM00298">
    <property type="entry name" value="CHROMO"/>
    <property type="match status" value="1"/>
</dbReference>
<feature type="region of interest" description="Disordered" evidence="4">
    <location>
        <begin position="1"/>
        <end position="36"/>
    </location>
</feature>
<feature type="compositionally biased region" description="Low complexity" evidence="4">
    <location>
        <begin position="275"/>
        <end position="284"/>
    </location>
</feature>
<comment type="subcellular location">
    <subcellularLocation>
        <location evidence="1">Nucleus</location>
    </subcellularLocation>
</comment>
<dbReference type="InterPro" id="IPR000953">
    <property type="entry name" value="Chromo/chromo_shadow_dom"/>
</dbReference>
<feature type="compositionally biased region" description="Basic and acidic residues" evidence="4">
    <location>
        <begin position="389"/>
        <end position="400"/>
    </location>
</feature>
<feature type="compositionally biased region" description="Basic and acidic residues" evidence="4">
    <location>
        <begin position="1214"/>
        <end position="1229"/>
    </location>
</feature>
<feature type="compositionally biased region" description="Polar residues" evidence="4">
    <location>
        <begin position="722"/>
        <end position="743"/>
    </location>
</feature>
<dbReference type="OrthoDB" id="1918685at2759"/>
<dbReference type="InterPro" id="IPR016197">
    <property type="entry name" value="Chromo-like_dom_sf"/>
</dbReference>
<feature type="compositionally biased region" description="Polar residues" evidence="4">
    <location>
        <begin position="305"/>
        <end position="317"/>
    </location>
</feature>
<reference evidence="6" key="1">
    <citation type="submission" date="2022-11" db="EMBL/GenBank/DDBJ databases">
        <authorList>
            <person name="Petersen C."/>
        </authorList>
    </citation>
    <scope>NUCLEOTIDE SEQUENCE</scope>
    <source>
        <strain evidence="6">IBT 30069</strain>
    </source>
</reference>
<reference evidence="6" key="2">
    <citation type="journal article" date="2023" name="IMA Fungus">
        <title>Comparative genomic study of the Penicillium genus elucidates a diverse pangenome and 15 lateral gene transfer events.</title>
        <authorList>
            <person name="Petersen C."/>
            <person name="Sorensen T."/>
            <person name="Nielsen M.R."/>
            <person name="Sondergaard T.E."/>
            <person name="Sorensen J.L."/>
            <person name="Fitzpatrick D.A."/>
            <person name="Frisvad J.C."/>
            <person name="Nielsen K.L."/>
        </authorList>
    </citation>
    <scope>NUCLEOTIDE SEQUENCE</scope>
    <source>
        <strain evidence="6">IBT 30069</strain>
    </source>
</reference>
<dbReference type="PANTHER" id="PTHR22812">
    <property type="entry name" value="CHROMOBOX PROTEIN"/>
    <property type="match status" value="1"/>
</dbReference>
<dbReference type="CDD" id="cd18966">
    <property type="entry name" value="chromodomain"/>
    <property type="match status" value="1"/>
</dbReference>
<dbReference type="AlphaFoldDB" id="A0A9W9K4R9"/>
<feature type="compositionally biased region" description="Basic and acidic residues" evidence="4">
    <location>
        <begin position="241"/>
        <end position="260"/>
    </location>
</feature>
<keyword evidence="7" id="KW-1185">Reference proteome</keyword>
<evidence type="ECO:0000256" key="3">
    <source>
        <dbReference type="ARBA" id="ARBA00023242"/>
    </source>
</evidence>
<proteinExistence type="predicted"/>
<feature type="compositionally biased region" description="Polar residues" evidence="4">
    <location>
        <begin position="1248"/>
        <end position="1258"/>
    </location>
</feature>
<feature type="region of interest" description="Disordered" evidence="4">
    <location>
        <begin position="684"/>
        <end position="755"/>
    </location>
</feature>
<dbReference type="GO" id="GO:0005634">
    <property type="term" value="C:nucleus"/>
    <property type="evidence" value="ECO:0007669"/>
    <property type="project" value="UniProtKB-SubCell"/>
</dbReference>
<evidence type="ECO:0000259" key="5">
    <source>
        <dbReference type="PROSITE" id="PS50013"/>
    </source>
</evidence>
<feature type="compositionally biased region" description="Low complexity" evidence="4">
    <location>
        <begin position="449"/>
        <end position="463"/>
    </location>
</feature>
<dbReference type="GO" id="GO:0006338">
    <property type="term" value="P:chromatin remodeling"/>
    <property type="evidence" value="ECO:0007669"/>
    <property type="project" value="UniProtKB-ARBA"/>
</dbReference>
<evidence type="ECO:0000313" key="7">
    <source>
        <dbReference type="Proteomes" id="UP001149165"/>
    </source>
</evidence>
<evidence type="ECO:0000256" key="2">
    <source>
        <dbReference type="ARBA" id="ARBA00011353"/>
    </source>
</evidence>
<dbReference type="Pfam" id="PF00385">
    <property type="entry name" value="Chromo"/>
    <property type="match status" value="1"/>
</dbReference>
<dbReference type="InterPro" id="IPR051219">
    <property type="entry name" value="Heterochromatin_chromo-domain"/>
</dbReference>
<sequence>MGMASTPDRRGAADDDDSSVIPSSASGESEEGEEFDVETILAQRRRIDGHMEYLVKWEGYHILNATWEQKEAFNSGDTLVDWKRKYLEIQSGSQPRFDVIKWEKDYKKVSLEFKTAGKDMVQHNSELQTNLEDYFYTLPTPSASPASTALPASAASNGSLFVSPAANLHTSKPPEGPGVGSTVLSSHASQSQAPEPSRPAGQQSKTSVPDKTLQQQRPLAPKPSRPEAPKSPKPQPPTASRLERPLAPKPSRPEVVEKQAPRSQVAPSAGRYETAETTSTASKSSKLKSVFKGFGQSACPRQKPGSRQSRASEQTPNIPLDLRKPSDYANRENYGYVTPTLRVNTTSEVTNETPERSLATQASGSGPTSMEPPALPLSTIRPFSSKPLLAEKRDRTREEILQGLPKSRKVSWSLDRTSNQRPTEHSRRRSPDIYSRRDDSFRPSRTQDPSNSSKSPHPLSPLSANPPFSGAPARTTSHDTIQEPSQPKSSGSALSEKEKIALMRVGGPKPNATFVTSSLFPGGLFWNPGELLVHVYFGTNRAYIGPLRIVGSNPLNKKNLLSSSFTSRGKHNTLELWFEYLYTMEEFPCFSRQCLLGNAFLEGLEGAQFDETNTALFRTGEYLLNNKLAATCTPTEGTSTWVAYSPFADFDDRLTTRLSLPNDIPIALAVIDSFVCFRPPSDDPRPATNDFLSTPEPPDNHPDVSDNAARNSSRSLAHGHSTPPQATIYSLGQGGQKEQSLVNSPMVHPSRQSLVPGSHTANAPAQFTGHELNHQKSILETPRGAPIQPNGVSSISLDNTLVNQDDIHMADADDGDDGGLAPMDTTPDFHEPLPTPAIVPKDVGKAFDDYITKRASITIEELASSAAQNFYLYFPLEDKDAEEDLLFMETWLDYKKVNYTTHRDPANWGKFCTDYQKSGGVVLFHESFWNYQNLRPKIKQLQMAPNINFWVIRVSRPLDRPDIRFVGENEKCHIQSLFPNGSAILLTEDIFQDMKQAALITYWFASKKAEREPGTNKLVFMPGVLSHLRNKFDDPNENEENKGFASCILLWIQYINSRDVNAPYFDPDTLEDIETYWHPSNDIASLDIPEYGSRPEDDHPDSLKGLTQDERNADQLVETFAWWLLANSFAFRKTIVISNQTNQALRARWSSWGHVHVYDTNTFLQHYKIDEAQFLAKLREPSSVNSSPQRDQGPFTPIYSPTPGTPRELQIPRNLRDLRPSHGDPRESRITFPHNLNEEPRSWRPPENHQNQHSRPYN</sequence>
<feature type="region of interest" description="Disordered" evidence="4">
    <location>
        <begin position="1180"/>
        <end position="1258"/>
    </location>
</feature>
<name>A0A9W9K4R9_9EURO</name>
<evidence type="ECO:0000256" key="1">
    <source>
        <dbReference type="ARBA" id="ARBA00004123"/>
    </source>
</evidence>
<feature type="compositionally biased region" description="Polar residues" evidence="4">
    <location>
        <begin position="182"/>
        <end position="217"/>
    </location>
</feature>
<protein>
    <recommendedName>
        <fullName evidence="5">Chromo domain-containing protein</fullName>
    </recommendedName>
</protein>
<feature type="compositionally biased region" description="Basic and acidic residues" evidence="4">
    <location>
        <begin position="1236"/>
        <end position="1247"/>
    </location>
</feature>
<organism evidence="6 7">
    <name type="scientific">Penicillium angulare</name>
    <dbReference type="NCBI Taxonomy" id="116970"/>
    <lineage>
        <taxon>Eukaryota</taxon>
        <taxon>Fungi</taxon>
        <taxon>Dikarya</taxon>
        <taxon>Ascomycota</taxon>
        <taxon>Pezizomycotina</taxon>
        <taxon>Eurotiomycetes</taxon>
        <taxon>Eurotiomycetidae</taxon>
        <taxon>Eurotiales</taxon>
        <taxon>Aspergillaceae</taxon>
        <taxon>Penicillium</taxon>
    </lineage>
</organism>
<comment type="subunit">
    <text evidence="2">Component of the NuA4 histone acetyltransferase complex.</text>
</comment>
<feature type="region of interest" description="Disordered" evidence="4">
    <location>
        <begin position="165"/>
        <end position="495"/>
    </location>
</feature>
<dbReference type="PROSITE" id="PS50013">
    <property type="entry name" value="CHROMO_2"/>
    <property type="match status" value="1"/>
</dbReference>
<feature type="compositionally biased region" description="Basic and acidic residues" evidence="4">
    <location>
        <begin position="422"/>
        <end position="442"/>
    </location>
</feature>